<dbReference type="AlphaFoldDB" id="A0A290Z6S7"/>
<evidence type="ECO:0000313" key="4">
    <source>
        <dbReference type="Proteomes" id="UP000218505"/>
    </source>
</evidence>
<dbReference type="Pfam" id="PF04892">
    <property type="entry name" value="VanZ"/>
    <property type="match status" value="1"/>
</dbReference>
<protein>
    <recommendedName>
        <fullName evidence="2">VanZ-like domain-containing protein</fullName>
    </recommendedName>
</protein>
<organism evidence="3 4">
    <name type="scientific">Actinosynnema pretiosum</name>
    <dbReference type="NCBI Taxonomy" id="42197"/>
    <lineage>
        <taxon>Bacteria</taxon>
        <taxon>Bacillati</taxon>
        <taxon>Actinomycetota</taxon>
        <taxon>Actinomycetes</taxon>
        <taxon>Pseudonocardiales</taxon>
        <taxon>Pseudonocardiaceae</taxon>
        <taxon>Actinosynnema</taxon>
    </lineage>
</organism>
<accession>A0A290Z6S7</accession>
<feature type="domain" description="VanZ-like" evidence="2">
    <location>
        <begin position="95"/>
        <end position="166"/>
    </location>
</feature>
<dbReference type="InterPro" id="IPR006976">
    <property type="entry name" value="VanZ-like"/>
</dbReference>
<feature type="transmembrane region" description="Helical" evidence="1">
    <location>
        <begin position="24"/>
        <end position="43"/>
    </location>
</feature>
<keyword evidence="1" id="KW-1133">Transmembrane helix</keyword>
<dbReference type="EMBL" id="CP023445">
    <property type="protein sequence ID" value="ATE54672.1"/>
    <property type="molecule type" value="Genomic_DNA"/>
</dbReference>
<evidence type="ECO:0000313" key="3">
    <source>
        <dbReference type="EMBL" id="ATE54672.1"/>
    </source>
</evidence>
<keyword evidence="4" id="KW-1185">Reference proteome</keyword>
<reference evidence="3" key="1">
    <citation type="submission" date="2017-09" db="EMBL/GenBank/DDBJ databases">
        <title>Complete Genome Sequence of ansamitocin-producing Bacterium Actinosynnema pretiosum X47.</title>
        <authorList>
            <person name="Cao G."/>
            <person name="Zong G."/>
            <person name="Zhong C."/>
            <person name="Fu J."/>
        </authorList>
    </citation>
    <scope>NUCLEOTIDE SEQUENCE [LARGE SCALE GENOMIC DNA]</scope>
    <source>
        <strain evidence="3">X47</strain>
    </source>
</reference>
<name>A0A290Z6S7_9PSEU</name>
<keyword evidence="1" id="KW-0812">Transmembrane</keyword>
<sequence>MGDVMGSLGGLVEGALYLLRTPSMLAGVVVGPVLLGAAGWWAARRWGWRRVPGVLAGLGVGLVLGVTLSRQVPEWASIYRGSELAEFCQVNGVSFDLGNEMLNVLLFAPAAFFAVLATGAAWPVLGAAIGLSAVIELVQPLTERGICETQDLLNNSLGAAIAVGLGALALAGERAARRSRASV</sequence>
<dbReference type="RefSeq" id="WP_096494052.1">
    <property type="nucleotide sequence ID" value="NZ_CP023445.1"/>
</dbReference>
<dbReference type="KEGG" id="apre:CNX65_16440"/>
<keyword evidence="1" id="KW-0472">Membrane</keyword>
<gene>
    <name evidence="3" type="ORF">CNX65_16440</name>
</gene>
<proteinExistence type="predicted"/>
<dbReference type="Proteomes" id="UP000218505">
    <property type="component" value="Chromosome"/>
</dbReference>
<evidence type="ECO:0000259" key="2">
    <source>
        <dbReference type="Pfam" id="PF04892"/>
    </source>
</evidence>
<evidence type="ECO:0000256" key="1">
    <source>
        <dbReference type="SAM" id="Phobius"/>
    </source>
</evidence>
<feature type="transmembrane region" description="Helical" evidence="1">
    <location>
        <begin position="104"/>
        <end position="132"/>
    </location>
</feature>